<evidence type="ECO:0000313" key="2">
    <source>
        <dbReference type="Proteomes" id="UP000460287"/>
    </source>
</evidence>
<keyword evidence="2" id="KW-1185">Reference proteome</keyword>
<evidence type="ECO:0000313" key="1">
    <source>
        <dbReference type="EMBL" id="MSR91363.1"/>
    </source>
</evidence>
<dbReference type="EMBL" id="VULX01000010">
    <property type="protein sequence ID" value="MSR91363.1"/>
    <property type="molecule type" value="Genomic_DNA"/>
</dbReference>
<comment type="caution">
    <text evidence="1">The sequence shown here is derived from an EMBL/GenBank/DDBJ whole genome shotgun (WGS) entry which is preliminary data.</text>
</comment>
<protein>
    <submittedName>
        <fullName evidence="1">Uncharacterized protein</fullName>
    </submittedName>
</protein>
<organism evidence="1 2">
    <name type="scientific">Inconstantimicrobium porci</name>
    <dbReference type="NCBI Taxonomy" id="2652291"/>
    <lineage>
        <taxon>Bacteria</taxon>
        <taxon>Bacillati</taxon>
        <taxon>Bacillota</taxon>
        <taxon>Clostridia</taxon>
        <taxon>Eubacteriales</taxon>
        <taxon>Clostridiaceae</taxon>
        <taxon>Inconstantimicrobium</taxon>
    </lineage>
</organism>
<dbReference type="Proteomes" id="UP000460287">
    <property type="component" value="Unassembled WGS sequence"/>
</dbReference>
<name>A0A7X2MYE0_9CLOT</name>
<proteinExistence type="predicted"/>
<sequence length="251" mass="28883">MRDKNKVIEDLNKFIKSESSNCIVLGTDVQKKHLNVLKYLNDLGMKLKVLIRINAMNECEYLLGKFKTGVPKKVQNLTIYVDSMNVKSQNNTPRNFNCIVVYPIDSLKGISDPNISDILNYREAEKVFWVSNHDSYDYSYLKEICDISDVIEMDNDDESIHNRIVNNTNKVERENFNKLYVDNLSYYKIEEALNSKYNLGGIYTSSMGTELLPGQFGEFTFGGYKATKVFSIKVKEEKENGKYVLLAKIKS</sequence>
<reference evidence="1 2" key="1">
    <citation type="submission" date="2019-08" db="EMBL/GenBank/DDBJ databases">
        <title>In-depth cultivation of the pig gut microbiome towards novel bacterial diversity and tailored functional studies.</title>
        <authorList>
            <person name="Wylensek D."/>
            <person name="Hitch T.C.A."/>
            <person name="Clavel T."/>
        </authorList>
    </citation>
    <scope>NUCLEOTIDE SEQUENCE [LARGE SCALE GENOMIC DNA]</scope>
    <source>
        <strain evidence="1 2">WCA-383-APC-5B</strain>
    </source>
</reference>
<dbReference type="AlphaFoldDB" id="A0A7X2MYE0"/>
<accession>A0A7X2MYE0</accession>
<dbReference type="RefSeq" id="WP_154531255.1">
    <property type="nucleotide sequence ID" value="NZ_VULX01000010.1"/>
</dbReference>
<gene>
    <name evidence="1" type="ORF">FYJ33_08035</name>
</gene>